<dbReference type="Gramene" id="TraesCS3D03G0031700.2">
    <property type="protein sequence ID" value="TraesCS3D03G0031700.2.CDS"/>
    <property type="gene ID" value="TraesCS3D03G0031700"/>
</dbReference>
<dbReference type="Proteomes" id="UP000019116">
    <property type="component" value="Chromosome 3D"/>
</dbReference>
<feature type="compositionally biased region" description="Polar residues" evidence="6">
    <location>
        <begin position="144"/>
        <end position="156"/>
    </location>
</feature>
<evidence type="ECO:0000256" key="5">
    <source>
        <dbReference type="ARBA" id="ARBA00023242"/>
    </source>
</evidence>
<dbReference type="SUPFAM" id="SSF47459">
    <property type="entry name" value="HLH, helix-loop-helix DNA-binding domain"/>
    <property type="match status" value="1"/>
</dbReference>
<dbReference type="PROSITE" id="PS50888">
    <property type="entry name" value="BHLH"/>
    <property type="match status" value="1"/>
</dbReference>
<dbReference type="Pfam" id="PF22754">
    <property type="entry name" value="bHLH-TF_ACT-like_plant"/>
    <property type="match status" value="1"/>
</dbReference>
<proteinExistence type="inferred from homology"/>
<dbReference type="PANTHER" id="PTHR31945:SF26">
    <property type="entry name" value="TRANSCRIPTION FACTOR BHLH35"/>
    <property type="match status" value="1"/>
</dbReference>
<organism evidence="8">
    <name type="scientific">Triticum aestivum</name>
    <name type="common">Wheat</name>
    <dbReference type="NCBI Taxonomy" id="4565"/>
    <lineage>
        <taxon>Eukaryota</taxon>
        <taxon>Viridiplantae</taxon>
        <taxon>Streptophyta</taxon>
        <taxon>Embryophyta</taxon>
        <taxon>Tracheophyta</taxon>
        <taxon>Spermatophyta</taxon>
        <taxon>Magnoliopsida</taxon>
        <taxon>Liliopsida</taxon>
        <taxon>Poales</taxon>
        <taxon>Poaceae</taxon>
        <taxon>BOP clade</taxon>
        <taxon>Pooideae</taxon>
        <taxon>Triticodae</taxon>
        <taxon>Triticeae</taxon>
        <taxon>Triticinae</taxon>
        <taxon>Triticum</taxon>
    </lineage>
</organism>
<dbReference type="Gene3D" id="4.10.280.10">
    <property type="entry name" value="Helix-loop-helix DNA-binding domain"/>
    <property type="match status" value="1"/>
</dbReference>
<dbReference type="OrthoDB" id="623055at2759"/>
<keyword evidence="3" id="KW-0805">Transcription regulation</keyword>
<dbReference type="GO" id="GO:0006355">
    <property type="term" value="P:regulation of DNA-templated transcription"/>
    <property type="evidence" value="ECO:0000318"/>
    <property type="project" value="GO_Central"/>
</dbReference>
<evidence type="ECO:0000259" key="7">
    <source>
        <dbReference type="PROSITE" id="PS50888"/>
    </source>
</evidence>
<dbReference type="PANTHER" id="PTHR31945">
    <property type="entry name" value="TRANSCRIPTION FACTOR SCREAM2-RELATED"/>
    <property type="match status" value="1"/>
</dbReference>
<reference evidence="8" key="1">
    <citation type="submission" date="2018-08" db="EMBL/GenBank/DDBJ databases">
        <authorList>
            <person name="Rossello M."/>
        </authorList>
    </citation>
    <scope>NUCLEOTIDE SEQUENCE [LARGE SCALE GENOMIC DNA]</scope>
    <source>
        <strain evidence="8">cv. Chinese Spring</strain>
    </source>
</reference>
<evidence type="ECO:0000256" key="6">
    <source>
        <dbReference type="SAM" id="MobiDB-lite"/>
    </source>
</evidence>
<dbReference type="Pfam" id="PF00010">
    <property type="entry name" value="HLH"/>
    <property type="match status" value="1"/>
</dbReference>
<dbReference type="InterPro" id="IPR051358">
    <property type="entry name" value="TF_AMS/ICE1/BHLH6-like"/>
</dbReference>
<keyword evidence="5" id="KW-0539">Nucleus</keyword>
<dbReference type="EnsemblPlants" id="TraesCS3D02G017700.1">
    <property type="protein sequence ID" value="TraesCS3D02G017700.1"/>
    <property type="gene ID" value="TraesCS3D02G017700"/>
</dbReference>
<dbReference type="InterPro" id="IPR054502">
    <property type="entry name" value="bHLH-TF_ACT-like_plant"/>
</dbReference>
<dbReference type="InterPro" id="IPR011598">
    <property type="entry name" value="bHLH_dom"/>
</dbReference>
<evidence type="ECO:0000256" key="1">
    <source>
        <dbReference type="ARBA" id="ARBA00004123"/>
    </source>
</evidence>
<sequence>MRHVNYCEAPKLMDPNIRRYLRDNSSAQIQIPSRILWGSNPKMEKQPITVQQTRWLGRQGARWHQDRVLSLATSAMAHNKTLEGDRRRGSRAMEADMDASLDFLELEAHLVFDLGNADSKRWMSLADCCSSYLPAEDSLSGLDSSGYNDSTSSPDGATSSRSTASTRATRASKNIVEERVRRRRLNEKLYAIRGVVPNITKMDKASIIQDAVAYIEELQEQERRILAEVSDLEAGGCTAVVKSAASTGSEGVEDAGVGFSPRKKMRRTASSSSSINDVVTSPATHPVLLELEVIPIAEKLAVVSMRHDNAQHVMAKIYKALDSLRLKVINSSVTVVDGRTVHTMFIETEETDSVETIKEMVQATLSHLEFSM</sequence>
<evidence type="ECO:0000256" key="2">
    <source>
        <dbReference type="ARBA" id="ARBA00005510"/>
    </source>
</evidence>
<dbReference type="GO" id="GO:0046983">
    <property type="term" value="F:protein dimerization activity"/>
    <property type="evidence" value="ECO:0007669"/>
    <property type="project" value="InterPro"/>
</dbReference>
<accession>A0A3B6GJV0</accession>
<dbReference type="InterPro" id="IPR036638">
    <property type="entry name" value="HLH_DNA-bd_sf"/>
</dbReference>
<protein>
    <recommendedName>
        <fullName evidence="7">BHLH domain-containing protein</fullName>
    </recommendedName>
</protein>
<comment type="subcellular location">
    <subcellularLocation>
        <location evidence="1">Nucleus</location>
    </subcellularLocation>
</comment>
<evidence type="ECO:0000256" key="3">
    <source>
        <dbReference type="ARBA" id="ARBA00023015"/>
    </source>
</evidence>
<comment type="similarity">
    <text evidence="2">Belongs to the bHLH protein family.</text>
</comment>
<dbReference type="Gramene" id="TraesKAR3D01G0007960.1">
    <property type="protein sequence ID" value="cds.TraesKAR3D01G0007960.1"/>
    <property type="gene ID" value="TraesKAR3D01G0007960"/>
</dbReference>
<dbReference type="SMART" id="SM00353">
    <property type="entry name" value="HLH"/>
    <property type="match status" value="1"/>
</dbReference>
<dbReference type="Gramene" id="TraesCLE_scaffold_080561_01G000300.1">
    <property type="protein sequence ID" value="TraesCLE_scaffold_080561_01G000300.1"/>
    <property type="gene ID" value="TraesCLE_scaffold_080561_01G000300"/>
</dbReference>
<feature type="compositionally biased region" description="Low complexity" evidence="6">
    <location>
        <begin position="157"/>
        <end position="172"/>
    </location>
</feature>
<keyword evidence="9" id="KW-1185">Reference proteome</keyword>
<feature type="region of interest" description="Disordered" evidence="6">
    <location>
        <begin position="250"/>
        <end position="277"/>
    </location>
</feature>
<reference evidence="8" key="2">
    <citation type="submission" date="2018-10" db="UniProtKB">
        <authorList>
            <consortium name="EnsemblPlants"/>
        </authorList>
    </citation>
    <scope>IDENTIFICATION</scope>
</reference>
<feature type="domain" description="BHLH" evidence="7">
    <location>
        <begin position="169"/>
        <end position="218"/>
    </location>
</feature>
<dbReference type="Gramene" id="TraesCAD_scaffold_061153_01G000300.1">
    <property type="protein sequence ID" value="TraesCAD_scaffold_061153_01G000300.1"/>
    <property type="gene ID" value="TraesCAD_scaffold_061153_01G000300"/>
</dbReference>
<name>A0A3B6GJV0_WHEAT</name>
<dbReference type="GO" id="GO:0003700">
    <property type="term" value="F:DNA-binding transcription factor activity"/>
    <property type="evidence" value="ECO:0000318"/>
    <property type="project" value="GO_Central"/>
</dbReference>
<dbReference type="Gramene" id="TraesROB_scaffold_028600_01G000300.1">
    <property type="protein sequence ID" value="TraesROB_scaffold_028600_01G000300.1"/>
    <property type="gene ID" value="TraesROB_scaffold_028600_01G000300"/>
</dbReference>
<dbReference type="Gramene" id="TraesWEE_scaffold_085983_01G000300.1">
    <property type="protein sequence ID" value="TraesWEE_scaffold_085983_01G000300.1"/>
    <property type="gene ID" value="TraesWEE_scaffold_085983_01G000300"/>
</dbReference>
<dbReference type="AlphaFoldDB" id="A0A3B6GJV0"/>
<dbReference type="GO" id="GO:0005634">
    <property type="term" value="C:nucleus"/>
    <property type="evidence" value="ECO:0000318"/>
    <property type="project" value="GO_Central"/>
</dbReference>
<dbReference type="GO" id="GO:0000976">
    <property type="term" value="F:transcription cis-regulatory region binding"/>
    <property type="evidence" value="ECO:0000318"/>
    <property type="project" value="GO_Central"/>
</dbReference>
<dbReference type="Gramene" id="TraesRN3D0100035300.2">
    <property type="protein sequence ID" value="TraesRN3D0100035300.2"/>
    <property type="gene ID" value="TraesRN3D0100035300"/>
</dbReference>
<evidence type="ECO:0000313" key="9">
    <source>
        <dbReference type="Proteomes" id="UP000019116"/>
    </source>
</evidence>
<feature type="region of interest" description="Disordered" evidence="6">
    <location>
        <begin position="144"/>
        <end position="174"/>
    </location>
</feature>
<keyword evidence="4" id="KW-0804">Transcription</keyword>
<evidence type="ECO:0000313" key="8">
    <source>
        <dbReference type="EnsemblPlants" id="TraesCS3D02G017700.1"/>
    </source>
</evidence>
<evidence type="ECO:0000256" key="4">
    <source>
        <dbReference type="ARBA" id="ARBA00023163"/>
    </source>
</evidence>
<dbReference type="STRING" id="4565.A0A3B6GJV0"/>
<dbReference type="SMR" id="A0A3B6GJV0"/>
<dbReference type="Gramene" id="TraesCS3D02G017700.1">
    <property type="protein sequence ID" value="TraesCS3D02G017700.1"/>
    <property type="gene ID" value="TraesCS3D02G017700"/>
</dbReference>